<evidence type="ECO:0000256" key="9">
    <source>
        <dbReference type="ARBA" id="ARBA00025162"/>
    </source>
</evidence>
<dbReference type="InterPro" id="IPR015760">
    <property type="entry name" value="TIF_IF2"/>
</dbReference>
<keyword evidence="8" id="KW-0342">GTP-binding</keyword>
<evidence type="ECO:0000256" key="11">
    <source>
        <dbReference type="SAM" id="Coils"/>
    </source>
</evidence>
<evidence type="ECO:0000256" key="4">
    <source>
        <dbReference type="ARBA" id="ARBA00022741"/>
    </source>
</evidence>
<comment type="function">
    <text evidence="9">One of the essential components for the initiation of protein synthesis. Protects formylmethionyl-tRNA from spontaneous hydrolysis and promotes its binding to the 30S ribosomal subunits. Also involved in the hydrolysis of GTP during the formation of the 70S ribosomal complex.</text>
</comment>
<dbReference type="Pfam" id="PF22042">
    <property type="entry name" value="EF-G_D2"/>
    <property type="match status" value="1"/>
</dbReference>
<reference evidence="14" key="1">
    <citation type="submission" date="2020-05" db="EMBL/GenBank/DDBJ databases">
        <title>Phylogenomic resolution of chytrid fungi.</title>
        <authorList>
            <person name="Stajich J.E."/>
            <person name="Amses K."/>
            <person name="Simmons R."/>
            <person name="Seto K."/>
            <person name="Myers J."/>
            <person name="Bonds A."/>
            <person name="Quandt C.A."/>
            <person name="Barry K."/>
            <person name="Liu P."/>
            <person name="Grigoriev I."/>
            <person name="Longcore J.E."/>
            <person name="James T.Y."/>
        </authorList>
    </citation>
    <scope>NUCLEOTIDE SEQUENCE</scope>
    <source>
        <strain evidence="14">PLAUS21</strain>
    </source>
</reference>
<dbReference type="Pfam" id="PF11987">
    <property type="entry name" value="IF-2"/>
    <property type="match status" value="1"/>
</dbReference>
<dbReference type="InterPro" id="IPR053905">
    <property type="entry name" value="EF-G-like_DII"/>
</dbReference>
<dbReference type="InterPro" id="IPR000178">
    <property type="entry name" value="TF_IF2_bacterial-like"/>
</dbReference>
<evidence type="ECO:0000256" key="3">
    <source>
        <dbReference type="ARBA" id="ARBA00022540"/>
    </source>
</evidence>
<dbReference type="FunFam" id="2.40.30.10:FF:000008">
    <property type="entry name" value="Translation initiation factor IF-2"/>
    <property type="match status" value="1"/>
</dbReference>
<dbReference type="GO" id="GO:0003743">
    <property type="term" value="F:translation initiation factor activity"/>
    <property type="evidence" value="ECO:0007669"/>
    <property type="project" value="UniProtKB-KW"/>
</dbReference>
<feature type="coiled-coil region" evidence="11">
    <location>
        <begin position="184"/>
        <end position="211"/>
    </location>
</feature>
<evidence type="ECO:0000256" key="5">
    <source>
        <dbReference type="ARBA" id="ARBA00022917"/>
    </source>
</evidence>
<evidence type="ECO:0000256" key="1">
    <source>
        <dbReference type="ARBA" id="ARBA00004173"/>
    </source>
</evidence>
<dbReference type="PROSITE" id="PS51722">
    <property type="entry name" value="G_TR_2"/>
    <property type="match status" value="1"/>
</dbReference>
<dbReference type="Gene3D" id="2.40.30.10">
    <property type="entry name" value="Translation factors"/>
    <property type="match status" value="2"/>
</dbReference>
<keyword evidence="3" id="KW-0396">Initiation factor</keyword>
<keyword evidence="6" id="KW-0809">Transit peptide</keyword>
<dbReference type="InterPro" id="IPR044145">
    <property type="entry name" value="IF2_II"/>
</dbReference>
<name>A0AAD5YAY6_9FUNG</name>
<protein>
    <recommendedName>
        <fullName evidence="10">Translation initiation factor IF-2, mitochondrial</fullName>
    </recommendedName>
</protein>
<dbReference type="Proteomes" id="UP001210925">
    <property type="component" value="Unassembled WGS sequence"/>
</dbReference>
<dbReference type="InterPro" id="IPR036925">
    <property type="entry name" value="TIF_IF2_dom3_sf"/>
</dbReference>
<dbReference type="Gene3D" id="3.40.50.10050">
    <property type="entry name" value="Translation initiation factor IF- 2, domain 3"/>
    <property type="match status" value="1"/>
</dbReference>
<gene>
    <name evidence="14" type="ORF">HK103_004685</name>
</gene>
<dbReference type="PANTHER" id="PTHR43381">
    <property type="entry name" value="TRANSLATION INITIATION FACTOR IF-2-RELATED"/>
    <property type="match status" value="1"/>
</dbReference>
<evidence type="ECO:0000259" key="13">
    <source>
        <dbReference type="PROSITE" id="PS51722"/>
    </source>
</evidence>
<dbReference type="FunFam" id="3.40.50.300:FF:000019">
    <property type="entry name" value="Translation initiation factor IF-2"/>
    <property type="match status" value="1"/>
</dbReference>
<dbReference type="NCBIfam" id="TIGR00231">
    <property type="entry name" value="small_GTP"/>
    <property type="match status" value="1"/>
</dbReference>
<dbReference type="CDD" id="cd03692">
    <property type="entry name" value="mtIF2_IVc"/>
    <property type="match status" value="1"/>
</dbReference>
<dbReference type="InterPro" id="IPR023115">
    <property type="entry name" value="TIF_IF2_dom3"/>
</dbReference>
<sequence>MKRIQRGFKSSCITLKLTNQDKPRISLKERMAAANQQKNAPVNSSFNVPKFYVKPKDLPAVDSTNTSLGNNAKKPEFQAPSIVDQNAASANTQKMDPSKFRLPNIKTNFRPAGKSEKKPGPEADSRSKRPQKPKHKSGINSTVKPIDKTDNINESEDDLDSGAVAEDTPITIVEAVDDDLDTKKVHKKDLLRDKEKRLRELERKAAAKANAKTVKVKAKNINIPNFITVANLGNLLGVNYYGKTTLLDSLRKTSVAAGEAGGITQHIGAFSVLLPSQKRITFLDTPGHAAFSQMRARGAQVTDIVVLIVAADDGVMPQTIEAIDHAQKANVPIIVAINKCDKPGVNPKKIKEDLLRYNITVEDYGGEIPAVEISGKTGKGLAELEETILAIAEVNDYRGDPTGPVEATVVESKMTKGFGNVATVIVKRGTLVPGAIIVAGESLCKVRKMIDEHGKTVKSIGPSGPIEVLGWKELPSAGELVLQVESEFIGKKVIESRKRLAEFNSSLESVEAMNEKAINKLEDTEAVEEAPKKNEYRVIIKADVDGSTEAIANVLAGIPSHEVSCNIINSSVGALSEADVNYAIASKADIITFNIPVQKSMLTLANQNKINIHSHNVIYTLIDQVKASMSELLPPEIVTNVTGEASIAQLFSITVKGKQEPIAGCKVFNGKITKNSILRVVRDGAVIHEGKIKTFKHHKKDILEAAKGLECGIAVEGFPAIQEGDILQSINITHKKRTIE</sequence>
<feature type="coiled-coil region" evidence="11">
    <location>
        <begin position="500"/>
        <end position="527"/>
    </location>
</feature>
<dbReference type="EMBL" id="JADGKB010000004">
    <property type="protein sequence ID" value="KAJ3261734.1"/>
    <property type="molecule type" value="Genomic_DNA"/>
</dbReference>
<feature type="region of interest" description="Disordered" evidence="12">
    <location>
        <begin position="58"/>
        <end position="163"/>
    </location>
</feature>
<feature type="compositionally biased region" description="Basic and acidic residues" evidence="12">
    <location>
        <begin position="113"/>
        <end position="127"/>
    </location>
</feature>
<dbReference type="SUPFAM" id="SSF50447">
    <property type="entry name" value="Translation proteins"/>
    <property type="match status" value="2"/>
</dbReference>
<dbReference type="CDD" id="cd01887">
    <property type="entry name" value="IF2_eIF5B"/>
    <property type="match status" value="1"/>
</dbReference>
<comment type="caution">
    <text evidence="14">The sequence shown here is derived from an EMBL/GenBank/DDBJ whole genome shotgun (WGS) entry which is preliminary data.</text>
</comment>
<keyword evidence="5" id="KW-0648">Protein biosynthesis</keyword>
<dbReference type="HAMAP" id="MF_00100_B">
    <property type="entry name" value="IF_2_B"/>
    <property type="match status" value="1"/>
</dbReference>
<dbReference type="SUPFAM" id="SSF52156">
    <property type="entry name" value="Initiation factor IF2/eIF5b, domain 3"/>
    <property type="match status" value="1"/>
</dbReference>
<evidence type="ECO:0000313" key="14">
    <source>
        <dbReference type="EMBL" id="KAJ3261734.1"/>
    </source>
</evidence>
<dbReference type="FunFam" id="3.40.50.10050:FF:000001">
    <property type="entry name" value="Translation initiation factor IF-2"/>
    <property type="match status" value="1"/>
</dbReference>
<dbReference type="GO" id="GO:0005739">
    <property type="term" value="C:mitochondrion"/>
    <property type="evidence" value="ECO:0007669"/>
    <property type="project" value="UniProtKB-SubCell"/>
</dbReference>
<evidence type="ECO:0000256" key="2">
    <source>
        <dbReference type="ARBA" id="ARBA00007733"/>
    </source>
</evidence>
<dbReference type="NCBIfam" id="TIGR00487">
    <property type="entry name" value="IF-2"/>
    <property type="match status" value="1"/>
</dbReference>
<dbReference type="Pfam" id="PF00009">
    <property type="entry name" value="GTP_EFTU"/>
    <property type="match status" value="1"/>
</dbReference>
<dbReference type="InterPro" id="IPR005225">
    <property type="entry name" value="Small_GTP-bd"/>
</dbReference>
<dbReference type="Gene3D" id="3.40.50.300">
    <property type="entry name" value="P-loop containing nucleotide triphosphate hydrolases"/>
    <property type="match status" value="1"/>
</dbReference>
<keyword evidence="4" id="KW-0547">Nucleotide-binding</keyword>
<feature type="domain" description="Tr-type G" evidence="13">
    <location>
        <begin position="228"/>
        <end position="402"/>
    </location>
</feature>
<evidence type="ECO:0000256" key="6">
    <source>
        <dbReference type="ARBA" id="ARBA00022946"/>
    </source>
</evidence>
<dbReference type="AlphaFoldDB" id="A0AAD5YAY6"/>
<dbReference type="CDD" id="cd03702">
    <property type="entry name" value="IF2_mtIF2_II"/>
    <property type="match status" value="1"/>
</dbReference>
<evidence type="ECO:0000256" key="8">
    <source>
        <dbReference type="ARBA" id="ARBA00023134"/>
    </source>
</evidence>
<comment type="subcellular location">
    <subcellularLocation>
        <location evidence="1">Mitochondrion</location>
    </subcellularLocation>
</comment>
<feature type="compositionally biased region" description="Polar residues" evidence="12">
    <location>
        <begin position="83"/>
        <end position="95"/>
    </location>
</feature>
<dbReference type="InterPro" id="IPR000795">
    <property type="entry name" value="T_Tr_GTP-bd_dom"/>
</dbReference>
<dbReference type="InterPro" id="IPR009000">
    <property type="entry name" value="Transl_B-barrel_sf"/>
</dbReference>
<evidence type="ECO:0000256" key="10">
    <source>
        <dbReference type="ARBA" id="ARBA00044200"/>
    </source>
</evidence>
<evidence type="ECO:0000256" key="7">
    <source>
        <dbReference type="ARBA" id="ARBA00023128"/>
    </source>
</evidence>
<accession>A0AAD5YAY6</accession>
<dbReference type="PANTHER" id="PTHR43381:SF20">
    <property type="entry name" value="TRANSLATION INITIATION FACTOR IF-2, MITOCHONDRIAL"/>
    <property type="match status" value="1"/>
</dbReference>
<organism evidence="14 15">
    <name type="scientific">Boothiomyces macroporosus</name>
    <dbReference type="NCBI Taxonomy" id="261099"/>
    <lineage>
        <taxon>Eukaryota</taxon>
        <taxon>Fungi</taxon>
        <taxon>Fungi incertae sedis</taxon>
        <taxon>Chytridiomycota</taxon>
        <taxon>Chytridiomycota incertae sedis</taxon>
        <taxon>Chytridiomycetes</taxon>
        <taxon>Rhizophydiales</taxon>
        <taxon>Terramycetaceae</taxon>
        <taxon>Boothiomyces</taxon>
    </lineage>
</organism>
<dbReference type="SUPFAM" id="SSF52540">
    <property type="entry name" value="P-loop containing nucleoside triphosphate hydrolases"/>
    <property type="match status" value="1"/>
</dbReference>
<evidence type="ECO:0000313" key="15">
    <source>
        <dbReference type="Proteomes" id="UP001210925"/>
    </source>
</evidence>
<dbReference type="GO" id="GO:0005525">
    <property type="term" value="F:GTP binding"/>
    <property type="evidence" value="ECO:0007669"/>
    <property type="project" value="UniProtKB-KW"/>
</dbReference>
<feature type="compositionally biased region" description="Basic residues" evidence="12">
    <location>
        <begin position="128"/>
        <end position="137"/>
    </location>
</feature>
<dbReference type="GO" id="GO:0003924">
    <property type="term" value="F:GTPase activity"/>
    <property type="evidence" value="ECO:0007669"/>
    <property type="project" value="InterPro"/>
</dbReference>
<dbReference type="InterPro" id="IPR027417">
    <property type="entry name" value="P-loop_NTPase"/>
</dbReference>
<comment type="similarity">
    <text evidence="2">Belongs to the TRAFAC class translation factor GTPase superfamily. Classic translation factor GTPase family. IF-2 subfamily.</text>
</comment>
<keyword evidence="7" id="KW-0496">Mitochondrion</keyword>
<proteinExistence type="inferred from homology"/>
<keyword evidence="15" id="KW-1185">Reference proteome</keyword>
<keyword evidence="11" id="KW-0175">Coiled coil</keyword>
<evidence type="ECO:0000256" key="12">
    <source>
        <dbReference type="SAM" id="MobiDB-lite"/>
    </source>
</evidence>